<feature type="region of interest" description="Disordered" evidence="6">
    <location>
        <begin position="126"/>
        <end position="173"/>
    </location>
</feature>
<feature type="compositionally biased region" description="Low complexity" evidence="6">
    <location>
        <begin position="133"/>
        <end position="149"/>
    </location>
</feature>
<evidence type="ECO:0000256" key="1">
    <source>
        <dbReference type="ARBA" id="ARBA00004123"/>
    </source>
</evidence>
<dbReference type="FunFam" id="1.10.10.10:FF:000637">
    <property type="entry name" value="Histone H1.2"/>
    <property type="match status" value="1"/>
</dbReference>
<organism evidence="8 9">
    <name type="scientific">Rubroshorea leprosula</name>
    <dbReference type="NCBI Taxonomy" id="152421"/>
    <lineage>
        <taxon>Eukaryota</taxon>
        <taxon>Viridiplantae</taxon>
        <taxon>Streptophyta</taxon>
        <taxon>Embryophyta</taxon>
        <taxon>Tracheophyta</taxon>
        <taxon>Spermatophyta</taxon>
        <taxon>Magnoliopsida</taxon>
        <taxon>eudicotyledons</taxon>
        <taxon>Gunneridae</taxon>
        <taxon>Pentapetalae</taxon>
        <taxon>rosids</taxon>
        <taxon>malvids</taxon>
        <taxon>Malvales</taxon>
        <taxon>Dipterocarpaceae</taxon>
        <taxon>Rubroshorea</taxon>
    </lineage>
</organism>
<dbReference type="PRINTS" id="PR00624">
    <property type="entry name" value="HISTONEH5"/>
</dbReference>
<dbReference type="CDD" id="cd00073">
    <property type="entry name" value="H15"/>
    <property type="match status" value="1"/>
</dbReference>
<dbReference type="PRINTS" id="PR00929">
    <property type="entry name" value="ATHOOK"/>
</dbReference>
<dbReference type="GO" id="GO:0045910">
    <property type="term" value="P:negative regulation of DNA recombination"/>
    <property type="evidence" value="ECO:0007669"/>
    <property type="project" value="TreeGrafter"/>
</dbReference>
<dbReference type="PROSITE" id="PS51504">
    <property type="entry name" value="H15"/>
    <property type="match status" value="1"/>
</dbReference>
<feature type="domain" description="H15" evidence="7">
    <location>
        <begin position="56"/>
        <end position="125"/>
    </location>
</feature>
<dbReference type="InterPro" id="IPR036390">
    <property type="entry name" value="WH_DNA-bd_sf"/>
</dbReference>
<dbReference type="AlphaFoldDB" id="A0AAV5IZ96"/>
<dbReference type="Gene3D" id="1.10.10.10">
    <property type="entry name" value="Winged helix-like DNA-binding domain superfamily/Winged helix DNA-binding domain"/>
    <property type="match status" value="1"/>
</dbReference>
<feature type="region of interest" description="Disordered" evidence="6">
    <location>
        <begin position="319"/>
        <end position="356"/>
    </location>
</feature>
<comment type="caution">
    <text evidence="8">The sequence shown here is derived from an EMBL/GenBank/DDBJ whole genome shotgun (WGS) entry which is preliminary data.</text>
</comment>
<dbReference type="GO" id="GO:0003690">
    <property type="term" value="F:double-stranded DNA binding"/>
    <property type="evidence" value="ECO:0007669"/>
    <property type="project" value="TreeGrafter"/>
</dbReference>
<dbReference type="EMBL" id="BPVZ01000023">
    <property type="protein sequence ID" value="GKV05144.1"/>
    <property type="molecule type" value="Genomic_DNA"/>
</dbReference>
<sequence>MFPPHSISPPPIVPVIPTTTSTTSTTTVYAVNPTTTSTTTAAFVANPTPTTPASLNHPTYSEMIYEAIGALKERDGSSRRAIAKYIEGAYKNLPPTHSALLTHHLKRLKSNGHLVMVKKSYKLPRSDNHLPEASAADAAAVPVPTSDAAGPKRSRGRPPKSKLTTTPAVEPISQSVVVGSGQADAGGSNVQLQPAAEVVKRAAGAGRRKKNGPVAAAAERGLKKVRGRPPKSAATGAKKNTGRPKKMTSTGLSTVVAQNGVKRKRGRPPKAQVQPQAQPIVVPYANDATTNYTTSNIGVPNTPRSRGRPSKIAALPIAVGGGKRRGRPPKVAGVSKPMKPKKSTGKPVGRPKKTTEVPVQQTSLTAAYGDLQRKLQFFQSKVKQAVDMLKPQFTSESNTSAVAVIQELEGLAAMDISVPFREGA</sequence>
<evidence type="ECO:0000256" key="6">
    <source>
        <dbReference type="SAM" id="MobiDB-lite"/>
    </source>
</evidence>
<dbReference type="GO" id="GO:0030261">
    <property type="term" value="P:chromosome condensation"/>
    <property type="evidence" value="ECO:0007669"/>
    <property type="project" value="TreeGrafter"/>
</dbReference>
<accession>A0AAV5IZ96</accession>
<dbReference type="PANTHER" id="PTHR11467">
    <property type="entry name" value="HISTONE H1"/>
    <property type="match status" value="1"/>
</dbReference>
<evidence type="ECO:0000259" key="7">
    <source>
        <dbReference type="PROSITE" id="PS51504"/>
    </source>
</evidence>
<evidence type="ECO:0000313" key="8">
    <source>
        <dbReference type="EMBL" id="GKV05144.1"/>
    </source>
</evidence>
<keyword evidence="3" id="KW-0158">Chromosome</keyword>
<proteinExistence type="predicted"/>
<feature type="compositionally biased region" description="Polar residues" evidence="6">
    <location>
        <begin position="162"/>
        <end position="173"/>
    </location>
</feature>
<keyword evidence="9" id="KW-1185">Reference proteome</keyword>
<keyword evidence="4" id="KW-0238">DNA-binding</keyword>
<gene>
    <name evidence="8" type="ORF">SLEP1_g17186</name>
</gene>
<dbReference type="GO" id="GO:0030527">
    <property type="term" value="F:structural constituent of chromatin"/>
    <property type="evidence" value="ECO:0007669"/>
    <property type="project" value="InterPro"/>
</dbReference>
<reference evidence="8 9" key="1">
    <citation type="journal article" date="2021" name="Commun. Biol.">
        <title>The genome of Shorea leprosula (Dipterocarpaceae) highlights the ecological relevance of drought in aseasonal tropical rainforests.</title>
        <authorList>
            <person name="Ng K.K.S."/>
            <person name="Kobayashi M.J."/>
            <person name="Fawcett J.A."/>
            <person name="Hatakeyama M."/>
            <person name="Paape T."/>
            <person name="Ng C.H."/>
            <person name="Ang C.C."/>
            <person name="Tnah L.H."/>
            <person name="Lee C.T."/>
            <person name="Nishiyama T."/>
            <person name="Sese J."/>
            <person name="O'Brien M.J."/>
            <person name="Copetti D."/>
            <person name="Mohd Noor M.I."/>
            <person name="Ong R.C."/>
            <person name="Putra M."/>
            <person name="Sireger I.Z."/>
            <person name="Indrioko S."/>
            <person name="Kosugi Y."/>
            <person name="Izuno A."/>
            <person name="Isagi Y."/>
            <person name="Lee S.L."/>
            <person name="Shimizu K.K."/>
        </authorList>
    </citation>
    <scope>NUCLEOTIDE SEQUENCE [LARGE SCALE GENOMIC DNA]</scope>
    <source>
        <strain evidence="8">214</strain>
    </source>
</reference>
<dbReference type="GO" id="GO:0006334">
    <property type="term" value="P:nucleosome assembly"/>
    <property type="evidence" value="ECO:0007669"/>
    <property type="project" value="InterPro"/>
</dbReference>
<evidence type="ECO:0000313" key="9">
    <source>
        <dbReference type="Proteomes" id="UP001054252"/>
    </source>
</evidence>
<dbReference type="GO" id="GO:0000786">
    <property type="term" value="C:nucleosome"/>
    <property type="evidence" value="ECO:0007669"/>
    <property type="project" value="InterPro"/>
</dbReference>
<dbReference type="SMART" id="SM00384">
    <property type="entry name" value="AT_hook"/>
    <property type="match status" value="7"/>
</dbReference>
<feature type="compositionally biased region" description="Basic residues" evidence="6">
    <location>
        <begin position="338"/>
        <end position="352"/>
    </location>
</feature>
<name>A0AAV5IZ96_9ROSI</name>
<dbReference type="InterPro" id="IPR005818">
    <property type="entry name" value="Histone_H1/H5_H15"/>
</dbReference>
<evidence type="ECO:0000256" key="2">
    <source>
        <dbReference type="ARBA" id="ARBA00004286"/>
    </source>
</evidence>
<dbReference type="GO" id="GO:0005730">
    <property type="term" value="C:nucleolus"/>
    <property type="evidence" value="ECO:0007669"/>
    <property type="project" value="TreeGrafter"/>
</dbReference>
<evidence type="ECO:0000256" key="4">
    <source>
        <dbReference type="ARBA" id="ARBA00023125"/>
    </source>
</evidence>
<dbReference type="Proteomes" id="UP001054252">
    <property type="component" value="Unassembled WGS sequence"/>
</dbReference>
<dbReference type="SUPFAM" id="SSF46785">
    <property type="entry name" value="Winged helix' DNA-binding domain"/>
    <property type="match status" value="1"/>
</dbReference>
<dbReference type="InterPro" id="IPR036388">
    <property type="entry name" value="WH-like_DNA-bd_sf"/>
</dbReference>
<dbReference type="InterPro" id="IPR005819">
    <property type="entry name" value="H1/H5"/>
</dbReference>
<protein>
    <recommendedName>
        <fullName evidence="7">H15 domain-containing protein</fullName>
    </recommendedName>
</protein>
<dbReference type="PANTHER" id="PTHR11467:SF29">
    <property type="entry name" value="OS03G0711600 PROTEIN"/>
    <property type="match status" value="1"/>
</dbReference>
<dbReference type="Pfam" id="PF00538">
    <property type="entry name" value="Linker_histone"/>
    <property type="match status" value="1"/>
</dbReference>
<dbReference type="InterPro" id="IPR017956">
    <property type="entry name" value="AT_hook_DNA-bd_motif"/>
</dbReference>
<evidence type="ECO:0000256" key="5">
    <source>
        <dbReference type="ARBA" id="ARBA00023242"/>
    </source>
</evidence>
<dbReference type="SMART" id="SM00526">
    <property type="entry name" value="H15"/>
    <property type="match status" value="1"/>
</dbReference>
<dbReference type="Pfam" id="PF02178">
    <property type="entry name" value="AT_hook"/>
    <property type="match status" value="6"/>
</dbReference>
<keyword evidence="5" id="KW-0539">Nucleus</keyword>
<dbReference type="GO" id="GO:0031492">
    <property type="term" value="F:nucleosomal DNA binding"/>
    <property type="evidence" value="ECO:0007669"/>
    <property type="project" value="TreeGrafter"/>
</dbReference>
<feature type="region of interest" description="Disordered" evidence="6">
    <location>
        <begin position="225"/>
        <end position="250"/>
    </location>
</feature>
<comment type="subcellular location">
    <subcellularLocation>
        <location evidence="2">Chromosome</location>
    </subcellularLocation>
    <subcellularLocation>
        <location evidence="1">Nucleus</location>
    </subcellularLocation>
</comment>
<evidence type="ECO:0000256" key="3">
    <source>
        <dbReference type="ARBA" id="ARBA00022454"/>
    </source>
</evidence>